<evidence type="ECO:0000313" key="12">
    <source>
        <dbReference type="EMBL" id="USS88903.1"/>
    </source>
</evidence>
<dbReference type="NCBIfam" id="NF006830">
    <property type="entry name" value="PRK09355.1"/>
    <property type="match status" value="1"/>
</dbReference>
<proteinExistence type="inferred from homology"/>
<dbReference type="Proteomes" id="UP001055911">
    <property type="component" value="Chromosome"/>
</dbReference>
<evidence type="ECO:0000256" key="2">
    <source>
        <dbReference type="ARBA" id="ARBA00001946"/>
    </source>
</evidence>
<keyword evidence="8 11" id="KW-0067">ATP-binding</keyword>
<dbReference type="RefSeq" id="WP_252766420.1">
    <property type="nucleotide sequence ID" value="NZ_CP097119.1"/>
</dbReference>
<evidence type="ECO:0000256" key="10">
    <source>
        <dbReference type="ARBA" id="ARBA00022977"/>
    </source>
</evidence>
<dbReference type="EMBL" id="CP097119">
    <property type="protein sequence ID" value="USS88903.1"/>
    <property type="molecule type" value="Genomic_DNA"/>
</dbReference>
<evidence type="ECO:0000256" key="5">
    <source>
        <dbReference type="ARBA" id="ARBA00022723"/>
    </source>
</evidence>
<keyword evidence="9 11" id="KW-0460">Magnesium</keyword>
<accession>A0A9Q8ZSB8</accession>
<protein>
    <recommendedName>
        <fullName evidence="11">Hydroxyethylthiazole kinase</fullName>
        <ecNumber evidence="11">2.7.1.50</ecNumber>
    </recommendedName>
    <alternativeName>
        <fullName evidence="11">4-methyl-5-beta-hydroxyethylthiazole kinase</fullName>
        <shortName evidence="11">TH kinase</shortName>
        <shortName evidence="11">Thz kinase</shortName>
    </alternativeName>
</protein>
<comment type="cofactor">
    <cofactor evidence="2 11">
        <name>Mg(2+)</name>
        <dbReference type="ChEBI" id="CHEBI:18420"/>
    </cofactor>
</comment>
<reference evidence="12" key="1">
    <citation type="submission" date="2022-05" db="EMBL/GenBank/DDBJ databases">
        <authorList>
            <person name="Oliphant S.A."/>
            <person name="Watson-Haigh N.S."/>
            <person name="Sumby K.M."/>
            <person name="Gardner J.M."/>
            <person name="Jiranek V."/>
        </authorList>
    </citation>
    <scope>NUCLEOTIDE SEQUENCE</scope>
    <source>
        <strain evidence="12">KI4_B1</strain>
    </source>
</reference>
<dbReference type="Gene3D" id="3.40.1190.20">
    <property type="match status" value="1"/>
</dbReference>
<feature type="binding site" evidence="11">
    <location>
        <position position="163"/>
    </location>
    <ligand>
        <name>ATP</name>
        <dbReference type="ChEBI" id="CHEBI:30616"/>
    </ligand>
</feature>
<dbReference type="HAMAP" id="MF_00228">
    <property type="entry name" value="Thz_kinase"/>
    <property type="match status" value="1"/>
</dbReference>
<keyword evidence="5 11" id="KW-0479">Metal-binding</keyword>
<evidence type="ECO:0000256" key="11">
    <source>
        <dbReference type="HAMAP-Rule" id="MF_00228"/>
    </source>
</evidence>
<dbReference type="Pfam" id="PF02110">
    <property type="entry name" value="HK"/>
    <property type="match status" value="1"/>
</dbReference>
<evidence type="ECO:0000256" key="6">
    <source>
        <dbReference type="ARBA" id="ARBA00022741"/>
    </source>
</evidence>
<feature type="binding site" evidence="11">
    <location>
        <position position="190"/>
    </location>
    <ligand>
        <name>substrate</name>
    </ligand>
</feature>
<evidence type="ECO:0000313" key="13">
    <source>
        <dbReference type="Proteomes" id="UP001055911"/>
    </source>
</evidence>
<feature type="binding site" evidence="11">
    <location>
        <position position="117"/>
    </location>
    <ligand>
        <name>ATP</name>
        <dbReference type="ChEBI" id="CHEBI:30616"/>
    </ligand>
</feature>
<comment type="similarity">
    <text evidence="11">Belongs to the Thz kinase family.</text>
</comment>
<keyword evidence="7 11" id="KW-0418">Kinase</keyword>
<evidence type="ECO:0000256" key="1">
    <source>
        <dbReference type="ARBA" id="ARBA00001771"/>
    </source>
</evidence>
<sequence length="262" mass="27554">MKTNLLAQIHSQTPIVLNVANHVTPQRVADGINYIGGSPMMVADPLEAADLAHIANTVVLNLGSTNPTAQELMLTAGQTTNQVQHPVIFDPVAVGATPLRRQRTQQLLDHVQVTVIRGNAGEVAALAGIKWEQHGIDAGQGTADPVEVAQTAAQQLHCVVVISGPTDIVTDGTTVYRIENNAPMLATNVGMGDVLDGLLGVAAGVSADLETIATATGILPVAAELAAGRYPDAPFSFIAETYNQLARLDDQTLQQRLQLQKN</sequence>
<comment type="pathway">
    <text evidence="3 11">Cofactor biosynthesis; thiamine diphosphate biosynthesis; 4-methyl-5-(2-phosphoethyl)-thiazole from 5-(2-hydroxyethyl)-4-methylthiazole: step 1/1.</text>
</comment>
<gene>
    <name evidence="11 12" type="primary">thiM</name>
    <name evidence="12" type="ORF">M3M40_05300</name>
</gene>
<dbReference type="CDD" id="cd01170">
    <property type="entry name" value="THZ_kinase"/>
    <property type="match status" value="1"/>
</dbReference>
<evidence type="ECO:0000256" key="8">
    <source>
        <dbReference type="ARBA" id="ARBA00022840"/>
    </source>
</evidence>
<dbReference type="InterPro" id="IPR000417">
    <property type="entry name" value="Hyethyz_kinase"/>
</dbReference>
<keyword evidence="4 11" id="KW-0808">Transferase</keyword>
<keyword evidence="10 11" id="KW-0784">Thiamine biosynthesis</keyword>
<evidence type="ECO:0000256" key="3">
    <source>
        <dbReference type="ARBA" id="ARBA00004868"/>
    </source>
</evidence>
<dbReference type="PIRSF" id="PIRSF000513">
    <property type="entry name" value="Thz_kinase"/>
    <property type="match status" value="1"/>
</dbReference>
<dbReference type="InterPro" id="IPR029056">
    <property type="entry name" value="Ribokinase-like"/>
</dbReference>
<dbReference type="EC" id="2.7.1.50" evidence="11"/>
<organism evidence="12 13">
    <name type="scientific">Fructilactobacillus cliffordii</name>
    <dbReference type="NCBI Taxonomy" id="2940299"/>
    <lineage>
        <taxon>Bacteria</taxon>
        <taxon>Bacillati</taxon>
        <taxon>Bacillota</taxon>
        <taxon>Bacilli</taxon>
        <taxon>Lactobacillales</taxon>
        <taxon>Lactobacillaceae</taxon>
        <taxon>Fructilactobacillus</taxon>
    </lineage>
</organism>
<dbReference type="GO" id="GO:0000287">
    <property type="term" value="F:magnesium ion binding"/>
    <property type="evidence" value="ECO:0007669"/>
    <property type="project" value="UniProtKB-UniRule"/>
</dbReference>
<dbReference type="GO" id="GO:0005524">
    <property type="term" value="F:ATP binding"/>
    <property type="evidence" value="ECO:0007669"/>
    <property type="project" value="UniProtKB-UniRule"/>
</dbReference>
<comment type="catalytic activity">
    <reaction evidence="1 11">
        <text>5-(2-hydroxyethyl)-4-methylthiazole + ATP = 4-methyl-5-(2-phosphooxyethyl)-thiazole + ADP + H(+)</text>
        <dbReference type="Rhea" id="RHEA:24212"/>
        <dbReference type="ChEBI" id="CHEBI:15378"/>
        <dbReference type="ChEBI" id="CHEBI:17957"/>
        <dbReference type="ChEBI" id="CHEBI:30616"/>
        <dbReference type="ChEBI" id="CHEBI:58296"/>
        <dbReference type="ChEBI" id="CHEBI:456216"/>
        <dbReference type="EC" id="2.7.1.50"/>
    </reaction>
</comment>
<feature type="binding site" evidence="11">
    <location>
        <position position="41"/>
    </location>
    <ligand>
        <name>substrate</name>
    </ligand>
</feature>
<keyword evidence="13" id="KW-1185">Reference proteome</keyword>
<evidence type="ECO:0000256" key="4">
    <source>
        <dbReference type="ARBA" id="ARBA00022679"/>
    </source>
</evidence>
<dbReference type="AlphaFoldDB" id="A0A9Q8ZSB8"/>
<dbReference type="PRINTS" id="PR01099">
    <property type="entry name" value="HYETHTZKNASE"/>
</dbReference>
<dbReference type="SUPFAM" id="SSF53613">
    <property type="entry name" value="Ribokinase-like"/>
    <property type="match status" value="1"/>
</dbReference>
<dbReference type="GO" id="GO:0004417">
    <property type="term" value="F:hydroxyethylthiazole kinase activity"/>
    <property type="evidence" value="ECO:0007669"/>
    <property type="project" value="UniProtKB-UniRule"/>
</dbReference>
<dbReference type="GO" id="GO:0009229">
    <property type="term" value="P:thiamine diphosphate biosynthetic process"/>
    <property type="evidence" value="ECO:0007669"/>
    <property type="project" value="UniProtKB-UniRule"/>
</dbReference>
<name>A0A9Q8ZSB8_9LACO</name>
<comment type="function">
    <text evidence="11">Catalyzes the phosphorylation of the hydroxyl group of 4-methyl-5-beta-hydroxyethylthiazole (THZ).</text>
</comment>
<evidence type="ECO:0000256" key="7">
    <source>
        <dbReference type="ARBA" id="ARBA00022777"/>
    </source>
</evidence>
<keyword evidence="6 11" id="KW-0547">Nucleotide-binding</keyword>
<dbReference type="GO" id="GO:0009228">
    <property type="term" value="P:thiamine biosynthetic process"/>
    <property type="evidence" value="ECO:0007669"/>
    <property type="project" value="UniProtKB-KW"/>
</dbReference>
<evidence type="ECO:0000256" key="9">
    <source>
        <dbReference type="ARBA" id="ARBA00022842"/>
    </source>
</evidence>